<name>A0A438FXM9_VITVI</name>
<evidence type="ECO:0000313" key="2">
    <source>
        <dbReference type="Proteomes" id="UP000288805"/>
    </source>
</evidence>
<protein>
    <recommendedName>
        <fullName evidence="3">Integrase catalytic domain-containing protein</fullName>
    </recommendedName>
</protein>
<comment type="caution">
    <text evidence="1">The sequence shown here is derived from an EMBL/GenBank/DDBJ whole genome shotgun (WGS) entry which is preliminary data.</text>
</comment>
<dbReference type="Proteomes" id="UP000288805">
    <property type="component" value="Unassembled WGS sequence"/>
</dbReference>
<gene>
    <name evidence="1" type="ORF">CK203_058023</name>
</gene>
<sequence length="816" mass="93420">MREVHAGVCGPHMGGHMLARKIMRNWLFLVDYGDGLLPARSEMSRVSDTRRSHSRATLRVACIDFTMAIFCVGHRHYREDFTEIFQCPHELISDRGVHFRAEVDTLVQRYGIRIIDRLAYRPQHEWGRATPYSLVYAWKAVLPVEIEMGSLRVALEQQIPETDWAQARFDQLNLLDERRLRAADHVRAYQRKMARAFKKRVKPRPLHGVDSRGRCMADGFRWKPVLRADQCGSAKELICFICLLVDTMFTLGTIRSMAHGIYCTCCISYMRAWVLIIGITCLMRDDSMSPTFPVCSHVRCHTGAYSVSGGSLWIFAEEPLLTRSARFILFDIVVIPGWVMSSAWISRVIISVGTYQICYASHRCYSRVIRTDRIHLMPLGHISSFSHGGDRSPHLLVVRRSRLVEILLAISSSLRFAAACYTGAYFPHIVSLQSGVQSRRSFTVYDIQSHHVTFFKPSPLLSFGVQSRHRFSDRRSESRSRFRRSESLSLLSFGVQSHHHYFSQFRRSESSSVFRSTFRVAFSVSAFRVVITSQFRCSEPSSLFSQFRRSESSSVFRSTFRVPSSVSAFRVVITSQFDVQSHHRHFSVSAFRAIIGFQIDIQSRILGFGVQSHHHFSVSAFRAVIGFQINVQSRVLGFGVQSRYHFSASVFRAIITTSLSFGVQSRHRFSDRRSESRSRFRRSESLSLLSFGVQSHHHYFSQFRRSESSSVFRSTFRVAFSVSAFRVVITSQFRCSEPSSLLLSVSAFRVIIGFQIDIQSPSSVSAFRVVITSQFDVQSHHHHFSVSAFRAIIGFQIDIQSRILGFSVQSRYHFSV</sequence>
<accession>A0A438FXM9</accession>
<reference evidence="1 2" key="1">
    <citation type="journal article" date="2018" name="PLoS Genet.">
        <title>Population sequencing reveals clonal diversity and ancestral inbreeding in the grapevine cultivar Chardonnay.</title>
        <authorList>
            <person name="Roach M.J."/>
            <person name="Johnson D.L."/>
            <person name="Bohlmann J."/>
            <person name="van Vuuren H.J."/>
            <person name="Jones S.J."/>
            <person name="Pretorius I.S."/>
            <person name="Schmidt S.A."/>
            <person name="Borneman A.R."/>
        </authorList>
    </citation>
    <scope>NUCLEOTIDE SEQUENCE [LARGE SCALE GENOMIC DNA]</scope>
    <source>
        <strain evidence="2">cv. Chardonnay</strain>
        <tissue evidence="1">Leaf</tissue>
    </source>
</reference>
<organism evidence="1 2">
    <name type="scientific">Vitis vinifera</name>
    <name type="common">Grape</name>
    <dbReference type="NCBI Taxonomy" id="29760"/>
    <lineage>
        <taxon>Eukaryota</taxon>
        <taxon>Viridiplantae</taxon>
        <taxon>Streptophyta</taxon>
        <taxon>Embryophyta</taxon>
        <taxon>Tracheophyta</taxon>
        <taxon>Spermatophyta</taxon>
        <taxon>Magnoliopsida</taxon>
        <taxon>eudicotyledons</taxon>
        <taxon>Gunneridae</taxon>
        <taxon>Pentapetalae</taxon>
        <taxon>rosids</taxon>
        <taxon>Vitales</taxon>
        <taxon>Vitaceae</taxon>
        <taxon>Viteae</taxon>
        <taxon>Vitis</taxon>
    </lineage>
</organism>
<dbReference type="AlphaFoldDB" id="A0A438FXM9"/>
<dbReference type="EMBL" id="QGNW01000710">
    <property type="protein sequence ID" value="RVW64711.1"/>
    <property type="molecule type" value="Genomic_DNA"/>
</dbReference>
<dbReference type="PANTHER" id="PTHR48475:SF1">
    <property type="entry name" value="RNASE H TYPE-1 DOMAIN-CONTAINING PROTEIN"/>
    <property type="match status" value="1"/>
</dbReference>
<proteinExistence type="predicted"/>
<dbReference type="PANTHER" id="PTHR48475">
    <property type="entry name" value="RIBONUCLEASE H"/>
    <property type="match status" value="1"/>
</dbReference>
<evidence type="ECO:0008006" key="3">
    <source>
        <dbReference type="Google" id="ProtNLM"/>
    </source>
</evidence>
<evidence type="ECO:0000313" key="1">
    <source>
        <dbReference type="EMBL" id="RVW64711.1"/>
    </source>
</evidence>